<dbReference type="GO" id="GO:0005768">
    <property type="term" value="C:endosome"/>
    <property type="evidence" value="ECO:0007669"/>
    <property type="project" value="UniProtKB-SubCell"/>
</dbReference>
<dbReference type="PROSITE" id="PS50089">
    <property type="entry name" value="ZF_RING_2"/>
    <property type="match status" value="1"/>
</dbReference>
<keyword evidence="9" id="KW-0479">Metal-binding</keyword>
<feature type="domain" description="RING-type" evidence="19">
    <location>
        <begin position="586"/>
        <end position="628"/>
    </location>
</feature>
<feature type="compositionally biased region" description="Polar residues" evidence="18">
    <location>
        <begin position="348"/>
        <end position="364"/>
    </location>
</feature>
<dbReference type="GO" id="GO:0016020">
    <property type="term" value="C:membrane"/>
    <property type="evidence" value="ECO:0007669"/>
    <property type="project" value="UniProtKB-SubCell"/>
</dbReference>
<evidence type="ECO:0000256" key="3">
    <source>
        <dbReference type="ARBA" id="ARBA00004177"/>
    </source>
</evidence>
<feature type="region of interest" description="Disordered" evidence="18">
    <location>
        <begin position="1"/>
        <end position="43"/>
    </location>
</feature>
<keyword evidence="8" id="KW-0519">Myristate</keyword>
<dbReference type="GO" id="GO:0070936">
    <property type="term" value="P:protein K48-linked ubiquitination"/>
    <property type="evidence" value="ECO:0007669"/>
    <property type="project" value="TreeGrafter"/>
</dbReference>
<proteinExistence type="predicted"/>
<dbReference type="AlphaFoldDB" id="A0AA40B7F2"/>
<evidence type="ECO:0000256" key="10">
    <source>
        <dbReference type="ARBA" id="ARBA00022753"/>
    </source>
</evidence>
<feature type="compositionally biased region" description="Basic residues" evidence="18">
    <location>
        <begin position="487"/>
        <end position="496"/>
    </location>
</feature>
<evidence type="ECO:0000259" key="20">
    <source>
        <dbReference type="PROSITE" id="PS50178"/>
    </source>
</evidence>
<keyword evidence="11 17" id="KW-0863">Zinc-finger</keyword>
<reference evidence="21" key="1">
    <citation type="submission" date="2023-06" db="EMBL/GenBank/DDBJ databases">
        <title>Genome-scale phylogeny and comparative genomics of the fungal order Sordariales.</title>
        <authorList>
            <consortium name="Lawrence Berkeley National Laboratory"/>
            <person name="Hensen N."/>
            <person name="Bonometti L."/>
            <person name="Westerberg I."/>
            <person name="Brannstrom I.O."/>
            <person name="Guillou S."/>
            <person name="Cros-Aarteil S."/>
            <person name="Calhoun S."/>
            <person name="Haridas S."/>
            <person name="Kuo A."/>
            <person name="Mondo S."/>
            <person name="Pangilinan J."/>
            <person name="Riley R."/>
            <person name="Labutti K."/>
            <person name="Andreopoulos B."/>
            <person name="Lipzen A."/>
            <person name="Chen C."/>
            <person name="Yanf M."/>
            <person name="Daum C."/>
            <person name="Ng V."/>
            <person name="Clum A."/>
            <person name="Steindorff A."/>
            <person name="Ohm R."/>
            <person name="Martin F."/>
            <person name="Silar P."/>
            <person name="Natvig D."/>
            <person name="Lalanne C."/>
            <person name="Gautier V."/>
            <person name="Ament-Velasquez S.L."/>
            <person name="Kruys A."/>
            <person name="Hutchinson M.I."/>
            <person name="Powell A.J."/>
            <person name="Barry K."/>
            <person name="Miller A.N."/>
            <person name="Grigoriev I.V."/>
            <person name="Debuchy R."/>
            <person name="Gladieux P."/>
            <person name="Thoren M.H."/>
            <person name="Johannesson H."/>
        </authorList>
    </citation>
    <scope>NUCLEOTIDE SEQUENCE</scope>
    <source>
        <strain evidence="21">CBS 540.89</strain>
    </source>
</reference>
<feature type="region of interest" description="Disordered" evidence="18">
    <location>
        <begin position="410"/>
        <end position="464"/>
    </location>
</feature>
<evidence type="ECO:0000256" key="11">
    <source>
        <dbReference type="ARBA" id="ARBA00022771"/>
    </source>
</evidence>
<name>A0AA40B7F2_9PEZI</name>
<dbReference type="Pfam" id="PF01363">
    <property type="entry name" value="FYVE"/>
    <property type="match status" value="1"/>
</dbReference>
<dbReference type="EC" id="2.3.2.27" evidence="6"/>
<dbReference type="Proteomes" id="UP001172159">
    <property type="component" value="Unassembled WGS sequence"/>
</dbReference>
<comment type="caution">
    <text evidence="21">The sequence shown here is derived from an EMBL/GenBank/DDBJ whole genome shotgun (WGS) entry which is preliminary data.</text>
</comment>
<feature type="region of interest" description="Disordered" evidence="18">
    <location>
        <begin position="75"/>
        <end position="149"/>
    </location>
</feature>
<keyword evidence="12" id="KW-0833">Ubl conjugation pathway</keyword>
<evidence type="ECO:0000256" key="1">
    <source>
        <dbReference type="ARBA" id="ARBA00000900"/>
    </source>
</evidence>
<sequence length="634" mass="69076">MATRGYGSAQIPIELSSDSDSDRSSSVSGSDYIERQEQGRQAHTAVCQWRTARFHDQECSRYWDCPSHVVERALSANHQEEQGNEVEGQSEDRDMDDTEERPDPGAVSPLSEDEIHGGTEGGTRPRSPSPELPVMDALPTGRDARSEATNARETLTAQHTTLGTSAENPVVVVSSPVTASRRQSRSQQPTSSTGPSRLEPNRARGSYTSIFQEHDASSSSSVAATSRQQPPLPSRGEPSGELILPRWQPDAEVTYCPICHTQFSIFVRKHHCRKCGRVVCASCSPHRITIPYQYIVQPPGAPRVFPQGAPVPTSDRDGWYPSLSGGERVRLCNPCVPDPNTTPPQALGANNRNTDTAESTSPASNRWSFYFGGAQPAAASTAHARSRSVTMVGSMANALITCLPLSSAVAEHEQQPQQPGAPSSSRQQNVAYSQNTENRILSGTPPVYFPTGGTSSRRHRPYPGPQRYQSMLNMEGSSSTVVAGPSSHHHHRHPHSSRQLPTAPQIAEEDECPVCHRELPPRTLPNYEAVREAHINMCITSHSAYGGSVPAGASTGENPLPPPPPRRTGMFPYTATEKDCVDSAECSICLEEFEVGIAMARLECLCRFHRACIGAWWQRHPGRCPMHSHDGFGY</sequence>
<feature type="region of interest" description="Disordered" evidence="18">
    <location>
        <begin position="340"/>
        <end position="364"/>
    </location>
</feature>
<dbReference type="InterPro" id="IPR011011">
    <property type="entry name" value="Znf_FYVE_PHD"/>
</dbReference>
<dbReference type="SUPFAM" id="SSF57850">
    <property type="entry name" value="RING/U-box"/>
    <property type="match status" value="1"/>
</dbReference>
<evidence type="ECO:0000256" key="9">
    <source>
        <dbReference type="ARBA" id="ARBA00022723"/>
    </source>
</evidence>
<dbReference type="GO" id="GO:0008270">
    <property type="term" value="F:zinc ion binding"/>
    <property type="evidence" value="ECO:0007669"/>
    <property type="project" value="UniProtKB-KW"/>
</dbReference>
<evidence type="ECO:0000256" key="7">
    <source>
        <dbReference type="ARBA" id="ARBA00022679"/>
    </source>
</evidence>
<evidence type="ECO:0000256" key="18">
    <source>
        <dbReference type="SAM" id="MobiDB-lite"/>
    </source>
</evidence>
<keyword evidence="10" id="KW-0967">Endosome</keyword>
<keyword evidence="7" id="KW-0808">Transferase</keyword>
<evidence type="ECO:0000256" key="17">
    <source>
        <dbReference type="PROSITE-ProRule" id="PRU00175"/>
    </source>
</evidence>
<dbReference type="SMART" id="SM00184">
    <property type="entry name" value="RING"/>
    <property type="match status" value="1"/>
</dbReference>
<keyword evidence="16" id="KW-0449">Lipoprotein</keyword>
<evidence type="ECO:0000256" key="16">
    <source>
        <dbReference type="ARBA" id="ARBA00023288"/>
    </source>
</evidence>
<evidence type="ECO:0000313" key="21">
    <source>
        <dbReference type="EMBL" id="KAK0729056.1"/>
    </source>
</evidence>
<dbReference type="GO" id="GO:0061630">
    <property type="term" value="F:ubiquitin protein ligase activity"/>
    <property type="evidence" value="ECO:0007669"/>
    <property type="project" value="UniProtKB-EC"/>
</dbReference>
<gene>
    <name evidence="21" type="ORF">B0T21DRAFT_205576</name>
</gene>
<accession>A0AA40B7F2</accession>
<evidence type="ECO:0000313" key="22">
    <source>
        <dbReference type="Proteomes" id="UP001172159"/>
    </source>
</evidence>
<dbReference type="InterPro" id="IPR051878">
    <property type="entry name" value="ZNRF_ubiq-protein_ligase"/>
</dbReference>
<evidence type="ECO:0000256" key="15">
    <source>
        <dbReference type="ARBA" id="ARBA00023228"/>
    </source>
</evidence>
<comment type="subcellular location">
    <subcellularLocation>
        <location evidence="3">Endosome</location>
    </subcellularLocation>
    <subcellularLocation>
        <location evidence="4">Lysosome</location>
    </subcellularLocation>
    <subcellularLocation>
        <location evidence="2">Membrane</location>
        <topology evidence="2">Peripheral membrane protein</topology>
    </subcellularLocation>
</comment>
<evidence type="ECO:0000256" key="14">
    <source>
        <dbReference type="ARBA" id="ARBA00023136"/>
    </source>
</evidence>
<keyword evidence="14" id="KW-0472">Membrane</keyword>
<evidence type="ECO:0000256" key="6">
    <source>
        <dbReference type="ARBA" id="ARBA00012483"/>
    </source>
</evidence>
<evidence type="ECO:0000256" key="2">
    <source>
        <dbReference type="ARBA" id="ARBA00004170"/>
    </source>
</evidence>
<evidence type="ECO:0000259" key="19">
    <source>
        <dbReference type="PROSITE" id="PS50089"/>
    </source>
</evidence>
<feature type="compositionally biased region" description="Low complexity" evidence="18">
    <location>
        <begin position="175"/>
        <end position="197"/>
    </location>
</feature>
<evidence type="ECO:0000256" key="13">
    <source>
        <dbReference type="ARBA" id="ARBA00022833"/>
    </source>
</evidence>
<dbReference type="InterPro" id="IPR017455">
    <property type="entry name" value="Znf_FYVE-rel"/>
</dbReference>
<dbReference type="InterPro" id="IPR013083">
    <property type="entry name" value="Znf_RING/FYVE/PHD"/>
</dbReference>
<feature type="compositionally biased region" description="Low complexity" evidence="18">
    <location>
        <begin position="415"/>
        <end position="428"/>
    </location>
</feature>
<feature type="compositionally biased region" description="Low complexity" evidence="18">
    <location>
        <begin position="217"/>
        <end position="226"/>
    </location>
</feature>
<dbReference type="PANTHER" id="PTHR46661">
    <property type="entry name" value="E3 UBIQUITIN-PROTEIN LIGASE ZNRF1-LIKE PROTEIN"/>
    <property type="match status" value="1"/>
</dbReference>
<comment type="catalytic activity">
    <reaction evidence="1">
        <text>S-ubiquitinyl-[E2 ubiquitin-conjugating enzyme]-L-cysteine + [acceptor protein]-L-lysine = [E2 ubiquitin-conjugating enzyme]-L-cysteine + N(6)-ubiquitinyl-[acceptor protein]-L-lysine.</text>
        <dbReference type="EC" id="2.3.2.27"/>
    </reaction>
</comment>
<dbReference type="CDD" id="cd16489">
    <property type="entry name" value="mRING-CH-C4HC2H_ZNRF"/>
    <property type="match status" value="1"/>
</dbReference>
<keyword evidence="15" id="KW-0458">Lysosome</keyword>
<dbReference type="SMART" id="SM00064">
    <property type="entry name" value="FYVE"/>
    <property type="match status" value="1"/>
</dbReference>
<protein>
    <recommendedName>
        <fullName evidence="6">RING-type E3 ubiquitin transferase</fullName>
        <ecNumber evidence="6">2.3.2.27</ecNumber>
    </recommendedName>
</protein>
<comment type="pathway">
    <text evidence="5">Protein modification; protein ubiquitination.</text>
</comment>
<feature type="compositionally biased region" description="Polar residues" evidence="18">
    <location>
        <begin position="429"/>
        <end position="441"/>
    </location>
</feature>
<dbReference type="EMBL" id="JAUKTV010000009">
    <property type="protein sequence ID" value="KAK0729056.1"/>
    <property type="molecule type" value="Genomic_DNA"/>
</dbReference>
<evidence type="ECO:0000256" key="5">
    <source>
        <dbReference type="ARBA" id="ARBA00004906"/>
    </source>
</evidence>
<dbReference type="SUPFAM" id="SSF57903">
    <property type="entry name" value="FYVE/PHD zinc finger"/>
    <property type="match status" value="1"/>
</dbReference>
<evidence type="ECO:0000256" key="4">
    <source>
        <dbReference type="ARBA" id="ARBA00004371"/>
    </source>
</evidence>
<keyword evidence="22" id="KW-1185">Reference proteome</keyword>
<dbReference type="InterPro" id="IPR000306">
    <property type="entry name" value="Znf_FYVE"/>
</dbReference>
<dbReference type="InterPro" id="IPR001841">
    <property type="entry name" value="Znf_RING"/>
</dbReference>
<keyword evidence="13" id="KW-0862">Zinc</keyword>
<dbReference type="GO" id="GO:0043161">
    <property type="term" value="P:proteasome-mediated ubiquitin-dependent protein catabolic process"/>
    <property type="evidence" value="ECO:0007669"/>
    <property type="project" value="TreeGrafter"/>
</dbReference>
<feature type="region of interest" description="Disordered" evidence="18">
    <location>
        <begin position="175"/>
        <end position="242"/>
    </location>
</feature>
<dbReference type="PANTHER" id="PTHR46661:SF4">
    <property type="entry name" value="RING-TYPE DOMAIN-CONTAINING PROTEIN"/>
    <property type="match status" value="1"/>
</dbReference>
<organism evidence="21 22">
    <name type="scientific">Apiosordaria backusii</name>
    <dbReference type="NCBI Taxonomy" id="314023"/>
    <lineage>
        <taxon>Eukaryota</taxon>
        <taxon>Fungi</taxon>
        <taxon>Dikarya</taxon>
        <taxon>Ascomycota</taxon>
        <taxon>Pezizomycotina</taxon>
        <taxon>Sordariomycetes</taxon>
        <taxon>Sordariomycetidae</taxon>
        <taxon>Sordariales</taxon>
        <taxon>Lasiosphaeriaceae</taxon>
        <taxon>Apiosordaria</taxon>
    </lineage>
</organism>
<evidence type="ECO:0000256" key="8">
    <source>
        <dbReference type="ARBA" id="ARBA00022707"/>
    </source>
</evidence>
<feature type="domain" description="FYVE-type" evidence="20">
    <location>
        <begin position="250"/>
        <end position="340"/>
    </location>
</feature>
<dbReference type="Pfam" id="PF13639">
    <property type="entry name" value="zf-RING_2"/>
    <property type="match status" value="1"/>
</dbReference>
<dbReference type="Gene3D" id="3.30.40.10">
    <property type="entry name" value="Zinc/RING finger domain, C3HC4 (zinc finger)"/>
    <property type="match status" value="2"/>
</dbReference>
<evidence type="ECO:0000256" key="12">
    <source>
        <dbReference type="ARBA" id="ARBA00022786"/>
    </source>
</evidence>
<feature type="region of interest" description="Disordered" evidence="18">
    <location>
        <begin position="476"/>
        <end position="503"/>
    </location>
</feature>
<dbReference type="PROSITE" id="PS50178">
    <property type="entry name" value="ZF_FYVE"/>
    <property type="match status" value="1"/>
</dbReference>